<feature type="domain" description="UspA" evidence="3">
    <location>
        <begin position="1"/>
        <end position="145"/>
    </location>
</feature>
<dbReference type="CDD" id="cd00293">
    <property type="entry name" value="USP-like"/>
    <property type="match status" value="1"/>
</dbReference>
<accession>A0ABP8HSF1</accession>
<evidence type="ECO:0000256" key="2">
    <source>
        <dbReference type="PIRNR" id="PIRNR006276"/>
    </source>
</evidence>
<keyword evidence="5" id="KW-1185">Reference proteome</keyword>
<keyword evidence="2" id="KW-0963">Cytoplasm</keyword>
<evidence type="ECO:0000313" key="4">
    <source>
        <dbReference type="EMBL" id="GAA4343674.1"/>
    </source>
</evidence>
<dbReference type="PIRSF" id="PIRSF006276">
    <property type="entry name" value="UspA"/>
    <property type="match status" value="1"/>
</dbReference>
<evidence type="ECO:0000256" key="1">
    <source>
        <dbReference type="ARBA" id="ARBA00008791"/>
    </source>
</evidence>
<comment type="caution">
    <text evidence="4">The sequence shown here is derived from an EMBL/GenBank/DDBJ whole genome shotgun (WGS) entry which is preliminary data.</text>
</comment>
<dbReference type="InterPro" id="IPR006016">
    <property type="entry name" value="UspA"/>
</dbReference>
<dbReference type="Pfam" id="PF00582">
    <property type="entry name" value="Usp"/>
    <property type="match status" value="1"/>
</dbReference>
<evidence type="ECO:0000313" key="5">
    <source>
        <dbReference type="Proteomes" id="UP001501671"/>
    </source>
</evidence>
<proteinExistence type="inferred from homology"/>
<dbReference type="SUPFAM" id="SSF52402">
    <property type="entry name" value="Adenine nucleotide alpha hydrolases-like"/>
    <property type="match status" value="1"/>
</dbReference>
<dbReference type="PRINTS" id="PR01438">
    <property type="entry name" value="UNVRSLSTRESS"/>
</dbReference>
<dbReference type="PANTHER" id="PTHR46268">
    <property type="entry name" value="STRESS RESPONSE PROTEIN NHAX"/>
    <property type="match status" value="1"/>
</dbReference>
<dbReference type="Proteomes" id="UP001501671">
    <property type="component" value="Unassembled WGS sequence"/>
</dbReference>
<reference evidence="5" key="1">
    <citation type="journal article" date="2019" name="Int. J. Syst. Evol. Microbiol.">
        <title>The Global Catalogue of Microorganisms (GCM) 10K type strain sequencing project: providing services to taxonomists for standard genome sequencing and annotation.</title>
        <authorList>
            <consortium name="The Broad Institute Genomics Platform"/>
            <consortium name="The Broad Institute Genome Sequencing Center for Infectious Disease"/>
            <person name="Wu L."/>
            <person name="Ma J."/>
        </authorList>
    </citation>
    <scope>NUCLEOTIDE SEQUENCE [LARGE SCALE GENOMIC DNA]</scope>
    <source>
        <strain evidence="5">JCM 17666</strain>
    </source>
</reference>
<organism evidence="4 5">
    <name type="scientific">Pigmentiphaga soli</name>
    <dbReference type="NCBI Taxonomy" id="1007095"/>
    <lineage>
        <taxon>Bacteria</taxon>
        <taxon>Pseudomonadati</taxon>
        <taxon>Pseudomonadota</taxon>
        <taxon>Betaproteobacteria</taxon>
        <taxon>Burkholderiales</taxon>
        <taxon>Alcaligenaceae</taxon>
        <taxon>Pigmentiphaga</taxon>
    </lineage>
</organism>
<evidence type="ECO:0000259" key="3">
    <source>
        <dbReference type="Pfam" id="PF00582"/>
    </source>
</evidence>
<protein>
    <recommendedName>
        <fullName evidence="2">Universal stress protein</fullName>
    </recommendedName>
</protein>
<sequence>MYQRILVALDGSDTSLRALDAAVGMAAALGAALEPLYVVAMPVLYYEVPMYDPTSIRDALLEEGAQVTAKAAELMKAKNVAGTPRVVETEGVDDVAQTIVRTAAADGADLLVLGTHGRRGFQRLMLGSVAERTVRLAACPVLLVPSREAGDEPA</sequence>
<name>A0ABP8HSF1_9BURK</name>
<dbReference type="EMBL" id="BAABFO010000040">
    <property type="protein sequence ID" value="GAA4343674.1"/>
    <property type="molecule type" value="Genomic_DNA"/>
</dbReference>
<comment type="similarity">
    <text evidence="1 2">Belongs to the universal stress protein A family.</text>
</comment>
<dbReference type="Gene3D" id="3.40.50.620">
    <property type="entry name" value="HUPs"/>
    <property type="match status" value="1"/>
</dbReference>
<dbReference type="InterPro" id="IPR014729">
    <property type="entry name" value="Rossmann-like_a/b/a_fold"/>
</dbReference>
<dbReference type="PANTHER" id="PTHR46268:SF15">
    <property type="entry name" value="UNIVERSAL STRESS PROTEIN HP_0031"/>
    <property type="match status" value="1"/>
</dbReference>
<gene>
    <name evidence="4" type="ORF">GCM10023144_46840</name>
</gene>
<dbReference type="RefSeq" id="WP_345252371.1">
    <property type="nucleotide sequence ID" value="NZ_BAABFO010000040.1"/>
</dbReference>
<dbReference type="InterPro" id="IPR006015">
    <property type="entry name" value="Universal_stress_UspA"/>
</dbReference>
<comment type="subcellular location">
    <subcellularLocation>
        <location evidence="2">Cytoplasm</location>
    </subcellularLocation>
</comment>